<organism evidence="3 6">
    <name type="scientific">Myxococcus virescens</name>
    <dbReference type="NCBI Taxonomy" id="83456"/>
    <lineage>
        <taxon>Bacteria</taxon>
        <taxon>Pseudomonadati</taxon>
        <taxon>Myxococcota</taxon>
        <taxon>Myxococcia</taxon>
        <taxon>Myxococcales</taxon>
        <taxon>Cystobacterineae</taxon>
        <taxon>Myxococcaceae</taxon>
        <taxon>Myxococcus</taxon>
    </lineage>
</organism>
<dbReference type="Proteomes" id="UP000198717">
    <property type="component" value="Unassembled WGS sequence"/>
</dbReference>
<dbReference type="EMBL" id="BJVY01000029">
    <property type="protein sequence ID" value="GEL72986.1"/>
    <property type="molecule type" value="Genomic_DNA"/>
</dbReference>
<keyword evidence="2" id="KW-1133">Transmembrane helix</keyword>
<keyword evidence="2" id="KW-0472">Membrane</keyword>
<keyword evidence="2" id="KW-0812">Transmembrane</keyword>
<evidence type="ECO:0000313" key="5">
    <source>
        <dbReference type="Proteomes" id="UP000198717"/>
    </source>
</evidence>
<evidence type="ECO:0000256" key="2">
    <source>
        <dbReference type="SAM" id="Phobius"/>
    </source>
</evidence>
<dbReference type="Pfam" id="PF12869">
    <property type="entry name" value="tRNA_anti-like"/>
    <property type="match status" value="1"/>
</dbReference>
<dbReference type="RefSeq" id="WP_090490045.1">
    <property type="nucleotide sequence ID" value="NZ_BJVY01000029.1"/>
</dbReference>
<gene>
    <name evidence="3" type="ORF">MVI01_47700</name>
    <name evidence="4" type="ORF">SAMN04488504_10492</name>
</gene>
<protein>
    <submittedName>
        <fullName evidence="4">tRNA_anti-like</fullName>
    </submittedName>
</protein>
<evidence type="ECO:0000313" key="6">
    <source>
        <dbReference type="Proteomes" id="UP000321224"/>
    </source>
</evidence>
<dbReference type="EMBL" id="FNAJ01000004">
    <property type="protein sequence ID" value="SDE07854.1"/>
    <property type="molecule type" value="Genomic_DNA"/>
</dbReference>
<keyword evidence="5" id="KW-1185">Reference proteome</keyword>
<dbReference type="Proteomes" id="UP000321224">
    <property type="component" value="Unassembled WGS sequence"/>
</dbReference>
<evidence type="ECO:0000313" key="3">
    <source>
        <dbReference type="EMBL" id="GEL72986.1"/>
    </source>
</evidence>
<dbReference type="InterPro" id="IPR024422">
    <property type="entry name" value="Protein_unknown_function_OB"/>
</dbReference>
<feature type="compositionally biased region" description="Low complexity" evidence="1">
    <location>
        <begin position="68"/>
        <end position="79"/>
    </location>
</feature>
<proteinExistence type="predicted"/>
<evidence type="ECO:0000256" key="1">
    <source>
        <dbReference type="SAM" id="MobiDB-lite"/>
    </source>
</evidence>
<sequence length="188" mass="19932">MAMVKCKQCGNDVASNAAACPKCGAPPPRGMSALKVTFLVLGGVFSLCFFGTCMAGAIGAANKGTNRSGASSEGTSAATNRPPPKDVELRSLLSEYSDNEVRADSNFKDHVIQTAGIVDDVKKDIMNSVYITVGTGRQFEIPQVQCYVADDHVNKAANLSKGSRVKVRGRVQGLMMNVLVRDCEIVDL</sequence>
<reference evidence="4 5" key="1">
    <citation type="submission" date="2016-10" db="EMBL/GenBank/DDBJ databases">
        <authorList>
            <person name="Varghese N."/>
            <person name="Submissions S."/>
        </authorList>
    </citation>
    <scope>NUCLEOTIDE SEQUENCE [LARGE SCALE GENOMIC DNA]</scope>
    <source>
        <strain evidence="4 5">DSM 2260</strain>
    </source>
</reference>
<accession>A0A511HHD8</accession>
<name>A0A511HHD8_9BACT</name>
<comment type="caution">
    <text evidence="3">The sequence shown here is derived from an EMBL/GenBank/DDBJ whole genome shotgun (WGS) entry which is preliminary data.</text>
</comment>
<dbReference type="AlphaFoldDB" id="A0A511HHD8"/>
<feature type="transmembrane region" description="Helical" evidence="2">
    <location>
        <begin position="36"/>
        <end position="58"/>
    </location>
</feature>
<reference evidence="3 6" key="2">
    <citation type="submission" date="2019-07" db="EMBL/GenBank/DDBJ databases">
        <title>Whole genome shotgun sequence of Myxococcus virescens NBRC 100334.</title>
        <authorList>
            <person name="Hosoyama A."/>
            <person name="Uohara A."/>
            <person name="Ohji S."/>
            <person name="Ichikawa N."/>
        </authorList>
    </citation>
    <scope>NUCLEOTIDE SEQUENCE [LARGE SCALE GENOMIC DNA]</scope>
    <source>
        <strain evidence="3 6">NBRC 100334</strain>
    </source>
</reference>
<feature type="region of interest" description="Disordered" evidence="1">
    <location>
        <begin position="64"/>
        <end position="85"/>
    </location>
</feature>
<evidence type="ECO:0000313" key="4">
    <source>
        <dbReference type="EMBL" id="SDE07854.1"/>
    </source>
</evidence>